<dbReference type="SUPFAM" id="SSF56801">
    <property type="entry name" value="Acetyl-CoA synthetase-like"/>
    <property type="match status" value="1"/>
</dbReference>
<evidence type="ECO:0000256" key="4">
    <source>
        <dbReference type="ARBA" id="ARBA00022989"/>
    </source>
</evidence>
<feature type="domain" description="Major facilitator superfamily (MFS) profile" evidence="7">
    <location>
        <begin position="10"/>
        <end position="418"/>
    </location>
</feature>
<dbReference type="InterPro" id="IPR020845">
    <property type="entry name" value="AMP-binding_CS"/>
</dbReference>
<feature type="transmembrane region" description="Helical" evidence="6">
    <location>
        <begin position="238"/>
        <end position="261"/>
    </location>
</feature>
<dbReference type="Proteomes" id="UP000188820">
    <property type="component" value="Unassembled WGS sequence"/>
</dbReference>
<accession>A0ABX3KX11</accession>
<proteinExistence type="inferred from homology"/>
<dbReference type="PROSITE" id="PS50850">
    <property type="entry name" value="MFS"/>
    <property type="match status" value="1"/>
</dbReference>
<evidence type="ECO:0000256" key="5">
    <source>
        <dbReference type="ARBA" id="ARBA00023136"/>
    </source>
</evidence>
<feature type="transmembrane region" description="Helical" evidence="6">
    <location>
        <begin position="327"/>
        <end position="349"/>
    </location>
</feature>
<keyword evidence="3 6" id="KW-0812">Transmembrane</keyword>
<evidence type="ECO:0000259" key="7">
    <source>
        <dbReference type="PROSITE" id="PS50850"/>
    </source>
</evidence>
<keyword evidence="2" id="KW-0436">Ligase</keyword>
<dbReference type="PANTHER" id="PTHR43201">
    <property type="entry name" value="ACYL-COA SYNTHETASE"/>
    <property type="match status" value="1"/>
</dbReference>
<sequence length="1154" mass="128822">MKSLLKIQGFFPYLMIAFLNASVDLAHKITVQNVLFKSFEGNTLVILTALINAMILLPFIFLFSPTAFFNNKYSHTKIIRYSSIAAIFITLAIFLSYLSGSFDIAFILTLILAIQSAVYSPAKYSIIKSIVGTERLGRANGIIQALTIIAILFSSFLFSFIFEMLYQGQKEPSSILLGVYPIALSMVVLSMLEAYFAFKIPFFNEDINQESSKFEFSKYIRMTYFQENLNLIKNNKNIWLSIIGLSIFWGVSQIIIAVFPAHYKILFQNDNTIVIQLILAVSGIGLILGSYIAGAMSKYHIEHGIIPVGALGIAIVLFTLAGSSNIAIITVCCLLFGFFGGLLIVPLNATIQYFAQEEQSGKIMAGNNFLQNIAMIFFLLLSVVSIHLNISTKGLFLLSSFVCLIGSFYAIFQLPHLFTRLLLLPILKTGYRFHVEGLRNLPQSGGVLLLGNHISWIDWLVLQAASPRAIKFVMYRGIYNKWYLTWFLKFFKVVPIGAGSSKDSIEKVRELLANGEVVALFPEGHISYNGQINEFQRGFELIIKELNEICIVPFYLRGLWGSSFSRADDYYKSLTKKRGKRDIIVAFGKPIRQFIERSAMRQKVVELSFSSWESFINRQQPFMHYWLDNAKSELLKESVVDSQGMNLTNLKFISAVLVFSRLLRSILGTEKNIGVLLPSSSVGAIINMALFINGKVPVNLNYTLSEQSMSSALKKAEIRQVISAEKFLQKLTSKGFDYQNLLADKVLFIETLSKQVNKSQKTRAFLTALLAPIWWIKRWYFSPVSLSDTATILFSSGSEGEPKGIELSHKNLLTNIRQIGELLNFRKDDVILNSLPIFHSFGLTVTTLLPLCEGIKMVCVPDPTDGAAVGKMAARHNASILFGTSTFFRLYIRNKKLHPLMLQNIRMVVAGAEKLKSDVKEAFRMKFGLDIYEGYGATETAPVAAVNMPNILEKENLKELTFNKVGSVGMALPGTIIKIVDPDSLTELAIGEDGLILIGGGQVMKGYLNDMERTEEVITEIDGIRYYKTGDKGHIDENGFVTIVDRYSRFAKIGGEMISLGSVEEQIAPILSDQSIFTVANVPDEKKGEAVVLLVKSELTEEEIIRRLKASDIPPLMQPSFVFVVEEIPTLASGKVDFKGAKNIAKSLVQNNKL</sequence>
<evidence type="ECO:0000256" key="1">
    <source>
        <dbReference type="ARBA" id="ARBA00006432"/>
    </source>
</evidence>
<keyword evidence="5 6" id="KW-0472">Membrane</keyword>
<dbReference type="InterPro" id="IPR036259">
    <property type="entry name" value="MFS_trans_sf"/>
</dbReference>
<feature type="transmembrane region" description="Helical" evidence="6">
    <location>
        <begin position="394"/>
        <end position="412"/>
    </location>
</feature>
<reference evidence="8 9" key="1">
    <citation type="submission" date="2016-10" db="EMBL/GenBank/DDBJ databases">
        <title>Rodentibacter gen. nov. and new species.</title>
        <authorList>
            <person name="Christensen H."/>
        </authorList>
    </citation>
    <scope>NUCLEOTIDE SEQUENCE [LARGE SCALE GENOMIC DNA]</scope>
    <source>
        <strain evidence="8 9">1998236014</strain>
    </source>
</reference>
<dbReference type="Gene3D" id="3.40.50.12780">
    <property type="entry name" value="N-terminal domain of ligase-like"/>
    <property type="match status" value="1"/>
</dbReference>
<dbReference type="InterPro" id="IPR020846">
    <property type="entry name" value="MFS_dom"/>
</dbReference>
<feature type="transmembrane region" description="Helical" evidence="6">
    <location>
        <begin position="174"/>
        <end position="198"/>
    </location>
</feature>
<name>A0ABX3KX11_9PAST</name>
<feature type="transmembrane region" description="Helical" evidence="6">
    <location>
        <begin position="142"/>
        <end position="162"/>
    </location>
</feature>
<feature type="transmembrane region" description="Helical" evidence="6">
    <location>
        <begin position="44"/>
        <end position="69"/>
    </location>
</feature>
<evidence type="ECO:0000313" key="9">
    <source>
        <dbReference type="Proteomes" id="UP000188820"/>
    </source>
</evidence>
<dbReference type="CDD" id="cd07989">
    <property type="entry name" value="LPLAT_AGPAT-like"/>
    <property type="match status" value="1"/>
</dbReference>
<organism evidence="8 9">
    <name type="scientific">Rodentibacter caecimuris</name>
    <dbReference type="NCBI Taxonomy" id="1796644"/>
    <lineage>
        <taxon>Bacteria</taxon>
        <taxon>Pseudomonadati</taxon>
        <taxon>Pseudomonadota</taxon>
        <taxon>Gammaproteobacteria</taxon>
        <taxon>Pasteurellales</taxon>
        <taxon>Pasteurellaceae</taxon>
        <taxon>Rodentibacter</taxon>
    </lineage>
</organism>
<feature type="transmembrane region" description="Helical" evidence="6">
    <location>
        <begin position="369"/>
        <end position="388"/>
    </location>
</feature>
<dbReference type="SUPFAM" id="SSF69593">
    <property type="entry name" value="Glycerol-3-phosphate (1)-acyltransferase"/>
    <property type="match status" value="1"/>
</dbReference>
<dbReference type="SUPFAM" id="SSF103473">
    <property type="entry name" value="MFS general substrate transporter"/>
    <property type="match status" value="1"/>
</dbReference>
<dbReference type="InterPro" id="IPR002123">
    <property type="entry name" value="Plipid/glycerol_acylTrfase"/>
</dbReference>
<dbReference type="PROSITE" id="PS00455">
    <property type="entry name" value="AMP_BINDING"/>
    <property type="match status" value="1"/>
</dbReference>
<keyword evidence="9" id="KW-1185">Reference proteome</keyword>
<dbReference type="CDD" id="cd06173">
    <property type="entry name" value="MFS_MefA_like"/>
    <property type="match status" value="1"/>
</dbReference>
<dbReference type="Pfam" id="PF13193">
    <property type="entry name" value="AMP-binding_C"/>
    <property type="match status" value="1"/>
</dbReference>
<dbReference type="InterPro" id="IPR025110">
    <property type="entry name" value="AMP-bd_C"/>
</dbReference>
<gene>
    <name evidence="8" type="ORF">BKG89_07055</name>
</gene>
<dbReference type="InterPro" id="IPR011701">
    <property type="entry name" value="MFS"/>
</dbReference>
<keyword evidence="4 6" id="KW-1133">Transmembrane helix</keyword>
<protein>
    <submittedName>
        <fullName evidence="8">Acyl-[ACP]--phospholipid O-acyltransferase</fullName>
    </submittedName>
</protein>
<dbReference type="EMBL" id="MLAA01000029">
    <property type="protein sequence ID" value="OOF69363.1"/>
    <property type="molecule type" value="Genomic_DNA"/>
</dbReference>
<dbReference type="Gene3D" id="3.30.300.30">
    <property type="match status" value="1"/>
</dbReference>
<evidence type="ECO:0000256" key="3">
    <source>
        <dbReference type="ARBA" id="ARBA00022692"/>
    </source>
</evidence>
<comment type="similarity">
    <text evidence="1">Belongs to the ATP-dependent AMP-binding enzyme family.</text>
</comment>
<dbReference type="InterPro" id="IPR042099">
    <property type="entry name" value="ANL_N_sf"/>
</dbReference>
<feature type="transmembrane region" description="Helical" evidence="6">
    <location>
        <begin position="304"/>
        <end position="321"/>
    </location>
</feature>
<feature type="transmembrane region" description="Helical" evidence="6">
    <location>
        <begin position="104"/>
        <end position="122"/>
    </location>
</feature>
<dbReference type="Pfam" id="PF01553">
    <property type="entry name" value="Acyltransferase"/>
    <property type="match status" value="1"/>
</dbReference>
<dbReference type="Pfam" id="PF07690">
    <property type="entry name" value="MFS_1"/>
    <property type="match status" value="1"/>
</dbReference>
<evidence type="ECO:0000313" key="8">
    <source>
        <dbReference type="EMBL" id="OOF69363.1"/>
    </source>
</evidence>
<dbReference type="PANTHER" id="PTHR43201:SF5">
    <property type="entry name" value="MEDIUM-CHAIN ACYL-COA LIGASE ACSF2, MITOCHONDRIAL"/>
    <property type="match status" value="1"/>
</dbReference>
<dbReference type="SMART" id="SM00563">
    <property type="entry name" value="PlsC"/>
    <property type="match status" value="1"/>
</dbReference>
<dbReference type="Gene3D" id="1.20.1250.20">
    <property type="entry name" value="MFS general substrate transporter like domains"/>
    <property type="match status" value="1"/>
</dbReference>
<dbReference type="NCBIfam" id="NF006386">
    <property type="entry name" value="PRK08633.1"/>
    <property type="match status" value="1"/>
</dbReference>
<dbReference type="InterPro" id="IPR000873">
    <property type="entry name" value="AMP-dep_synth/lig_dom"/>
</dbReference>
<comment type="caution">
    <text evidence="8">The sequence shown here is derived from an EMBL/GenBank/DDBJ whole genome shotgun (WGS) entry which is preliminary data.</text>
</comment>
<evidence type="ECO:0000256" key="2">
    <source>
        <dbReference type="ARBA" id="ARBA00022598"/>
    </source>
</evidence>
<feature type="transmembrane region" description="Helical" evidence="6">
    <location>
        <begin position="273"/>
        <end position="292"/>
    </location>
</feature>
<evidence type="ECO:0000256" key="6">
    <source>
        <dbReference type="SAM" id="Phobius"/>
    </source>
</evidence>
<dbReference type="RefSeq" id="WP_077463516.1">
    <property type="nucleotide sequence ID" value="NZ_MLAA01000029.1"/>
</dbReference>
<dbReference type="Pfam" id="PF00501">
    <property type="entry name" value="AMP-binding"/>
    <property type="match status" value="1"/>
</dbReference>
<dbReference type="InterPro" id="IPR045851">
    <property type="entry name" value="AMP-bd_C_sf"/>
</dbReference>